<evidence type="ECO:0000256" key="1">
    <source>
        <dbReference type="SAM" id="Phobius"/>
    </source>
</evidence>
<organism evidence="2 3">
    <name type="scientific">Lepidopterella palustris CBS 459.81</name>
    <dbReference type="NCBI Taxonomy" id="1314670"/>
    <lineage>
        <taxon>Eukaryota</taxon>
        <taxon>Fungi</taxon>
        <taxon>Dikarya</taxon>
        <taxon>Ascomycota</taxon>
        <taxon>Pezizomycotina</taxon>
        <taxon>Dothideomycetes</taxon>
        <taxon>Pleosporomycetidae</taxon>
        <taxon>Mytilinidiales</taxon>
        <taxon>Argynnaceae</taxon>
        <taxon>Lepidopterella</taxon>
    </lineage>
</organism>
<evidence type="ECO:0000313" key="2">
    <source>
        <dbReference type="EMBL" id="OCK75991.1"/>
    </source>
</evidence>
<keyword evidence="1" id="KW-0812">Transmembrane</keyword>
<accession>A0A8E2E248</accession>
<keyword evidence="1" id="KW-1133">Transmembrane helix</keyword>
<keyword evidence="3" id="KW-1185">Reference proteome</keyword>
<gene>
    <name evidence="2" type="ORF">K432DRAFT_408561</name>
</gene>
<dbReference type="AlphaFoldDB" id="A0A8E2E248"/>
<sequence length="196" mass="21843">MFAKININMQLDYFDQDIGLMGRITLLAFARVVRSGYMAIAIPFVTVAFCALQKDYLTPRRLVNNPRLWLVSARPRLGEIECLEISQKPYRLLYCPQRESFSLLLNLIAAAVHVIVVVLAVKLPSQSSRAAIGNTINNFSCIQLGSSSFNKEPNLAEETSSDSIARLKNVEEPTSTEEQIGGIQPPAFILAEKRQD</sequence>
<feature type="transmembrane region" description="Helical" evidence="1">
    <location>
        <begin position="35"/>
        <end position="52"/>
    </location>
</feature>
<name>A0A8E2E248_9PEZI</name>
<keyword evidence="1" id="KW-0472">Membrane</keyword>
<protein>
    <submittedName>
        <fullName evidence="2">Uncharacterized protein</fullName>
    </submittedName>
</protein>
<proteinExistence type="predicted"/>
<feature type="transmembrane region" description="Helical" evidence="1">
    <location>
        <begin position="101"/>
        <end position="121"/>
    </location>
</feature>
<evidence type="ECO:0000313" key="3">
    <source>
        <dbReference type="Proteomes" id="UP000250266"/>
    </source>
</evidence>
<dbReference type="Proteomes" id="UP000250266">
    <property type="component" value="Unassembled WGS sequence"/>
</dbReference>
<dbReference type="EMBL" id="KV745254">
    <property type="protein sequence ID" value="OCK75991.1"/>
    <property type="molecule type" value="Genomic_DNA"/>
</dbReference>
<reference evidence="2 3" key="1">
    <citation type="journal article" date="2016" name="Nat. Commun.">
        <title>Ectomycorrhizal ecology is imprinted in the genome of the dominant symbiotic fungus Cenococcum geophilum.</title>
        <authorList>
            <consortium name="DOE Joint Genome Institute"/>
            <person name="Peter M."/>
            <person name="Kohler A."/>
            <person name="Ohm R.A."/>
            <person name="Kuo A."/>
            <person name="Krutzmann J."/>
            <person name="Morin E."/>
            <person name="Arend M."/>
            <person name="Barry K.W."/>
            <person name="Binder M."/>
            <person name="Choi C."/>
            <person name="Clum A."/>
            <person name="Copeland A."/>
            <person name="Grisel N."/>
            <person name="Haridas S."/>
            <person name="Kipfer T."/>
            <person name="LaButti K."/>
            <person name="Lindquist E."/>
            <person name="Lipzen A."/>
            <person name="Maire R."/>
            <person name="Meier B."/>
            <person name="Mihaltcheva S."/>
            <person name="Molinier V."/>
            <person name="Murat C."/>
            <person name="Poggeler S."/>
            <person name="Quandt C.A."/>
            <person name="Sperisen C."/>
            <person name="Tritt A."/>
            <person name="Tisserant E."/>
            <person name="Crous P.W."/>
            <person name="Henrissat B."/>
            <person name="Nehls U."/>
            <person name="Egli S."/>
            <person name="Spatafora J.W."/>
            <person name="Grigoriev I.V."/>
            <person name="Martin F.M."/>
        </authorList>
    </citation>
    <scope>NUCLEOTIDE SEQUENCE [LARGE SCALE GENOMIC DNA]</scope>
    <source>
        <strain evidence="2 3">CBS 459.81</strain>
    </source>
</reference>